<proteinExistence type="predicted"/>
<dbReference type="RefSeq" id="XP_040723728.1">
    <property type="nucleotide sequence ID" value="XM_040869806.1"/>
</dbReference>
<dbReference type="Proteomes" id="UP000193685">
    <property type="component" value="Unassembled WGS sequence"/>
</dbReference>
<dbReference type="GeneID" id="63786405"/>
<dbReference type="EMBL" id="MCFI01000016">
    <property type="protein sequence ID" value="ORY79096.1"/>
    <property type="molecule type" value="Genomic_DNA"/>
</dbReference>
<dbReference type="PROSITE" id="PS51257">
    <property type="entry name" value="PROKAR_LIPOPROTEIN"/>
    <property type="match status" value="1"/>
</dbReference>
<comment type="caution">
    <text evidence="1">The sequence shown here is derived from an EMBL/GenBank/DDBJ whole genome shotgun (WGS) entry which is preliminary data.</text>
</comment>
<evidence type="ECO:0000313" key="1">
    <source>
        <dbReference type="EMBL" id="ORY79096.1"/>
    </source>
</evidence>
<reference evidence="1 2" key="1">
    <citation type="submission" date="2016-07" db="EMBL/GenBank/DDBJ databases">
        <title>Pervasive Adenine N6-methylation of Active Genes in Fungi.</title>
        <authorList>
            <consortium name="DOE Joint Genome Institute"/>
            <person name="Mondo S.J."/>
            <person name="Dannebaum R.O."/>
            <person name="Kuo R.C."/>
            <person name="Labutti K."/>
            <person name="Haridas S."/>
            <person name="Kuo A."/>
            <person name="Salamov A."/>
            <person name="Ahrendt S.R."/>
            <person name="Lipzen A."/>
            <person name="Sullivan W."/>
            <person name="Andreopoulos W.B."/>
            <person name="Clum A."/>
            <person name="Lindquist E."/>
            <person name="Daum C."/>
            <person name="Ramamoorthy G.K."/>
            <person name="Gryganskyi A."/>
            <person name="Culley D."/>
            <person name="Magnuson J.K."/>
            <person name="James T.Y."/>
            <person name="O'Malley M.A."/>
            <person name="Stajich J.E."/>
            <person name="Spatafora J.W."/>
            <person name="Visel A."/>
            <person name="Grigoriev I.V."/>
        </authorList>
    </citation>
    <scope>NUCLEOTIDE SEQUENCE [LARGE SCALE GENOMIC DNA]</scope>
    <source>
        <strain evidence="1 2">12-1054</strain>
    </source>
</reference>
<gene>
    <name evidence="1" type="ORF">BCR37DRAFT_382092</name>
</gene>
<name>A0A1Y2F6Y6_PROLT</name>
<keyword evidence="2" id="KW-1185">Reference proteome</keyword>
<organism evidence="1 2">
    <name type="scientific">Protomyces lactucae-debilis</name>
    <dbReference type="NCBI Taxonomy" id="2754530"/>
    <lineage>
        <taxon>Eukaryota</taxon>
        <taxon>Fungi</taxon>
        <taxon>Dikarya</taxon>
        <taxon>Ascomycota</taxon>
        <taxon>Taphrinomycotina</taxon>
        <taxon>Taphrinomycetes</taxon>
        <taxon>Taphrinales</taxon>
        <taxon>Protomycetaceae</taxon>
        <taxon>Protomyces</taxon>
    </lineage>
</organism>
<accession>A0A1Y2F6Y6</accession>
<dbReference type="AlphaFoldDB" id="A0A1Y2F6Y6"/>
<evidence type="ECO:0000313" key="2">
    <source>
        <dbReference type="Proteomes" id="UP000193685"/>
    </source>
</evidence>
<protein>
    <submittedName>
        <fullName evidence="1">Uncharacterized protein</fullName>
    </submittedName>
</protein>
<sequence>MIRYRSQEFTDSTIAGPTNSCHWVFMACNLLICLCLRQRYIGESLLRFGSPGSCGTQLWAERSVQMAS</sequence>